<evidence type="ECO:0000313" key="2">
    <source>
        <dbReference type="Proteomes" id="UP000176422"/>
    </source>
</evidence>
<accession>A0A1F8DW97</accession>
<protein>
    <submittedName>
        <fullName evidence="1">Uncharacterized protein</fullName>
    </submittedName>
</protein>
<comment type="caution">
    <text evidence="1">The sequence shown here is derived from an EMBL/GenBank/DDBJ whole genome shotgun (WGS) entry which is preliminary data.</text>
</comment>
<dbReference type="EMBL" id="MGIT01000003">
    <property type="protein sequence ID" value="OGM92782.1"/>
    <property type="molecule type" value="Genomic_DNA"/>
</dbReference>
<dbReference type="STRING" id="1802559.A2372_01180"/>
<dbReference type="Proteomes" id="UP000176422">
    <property type="component" value="Unassembled WGS sequence"/>
</dbReference>
<reference evidence="1 2" key="1">
    <citation type="journal article" date="2016" name="Nat. Commun.">
        <title>Thousands of microbial genomes shed light on interconnected biogeochemical processes in an aquifer system.</title>
        <authorList>
            <person name="Anantharaman K."/>
            <person name="Brown C.T."/>
            <person name="Hug L.A."/>
            <person name="Sharon I."/>
            <person name="Castelle C.J."/>
            <person name="Probst A.J."/>
            <person name="Thomas B.C."/>
            <person name="Singh A."/>
            <person name="Wilkins M.J."/>
            <person name="Karaoz U."/>
            <person name="Brodie E.L."/>
            <person name="Williams K.H."/>
            <person name="Hubbard S.S."/>
            <person name="Banfield J.F."/>
        </authorList>
    </citation>
    <scope>NUCLEOTIDE SEQUENCE [LARGE SCALE GENOMIC DNA]</scope>
</reference>
<dbReference type="AlphaFoldDB" id="A0A1F8DW97"/>
<organism evidence="1 2">
    <name type="scientific">Candidatus Wolfebacteria bacterium RIFOXYB1_FULL_54_12</name>
    <dbReference type="NCBI Taxonomy" id="1802559"/>
    <lineage>
        <taxon>Bacteria</taxon>
        <taxon>Candidatus Wolfeibacteriota</taxon>
    </lineage>
</organism>
<sequence length="223" mass="24811">MKSVPLKKQVFALRDKGYSYNLISQKLGVSKGTLSAWFKDVPFTPNKLVLQRIKAGPLKSGQVRHAAKLNATLTIKEAAKKEIGTLSKRDLQMVGLGLYLGEGSKLYETIRIINSDPKTVKLAVLWLKEICGLDNANITVAVHLYPDNDIKKCLSFWSKQLAIPLSQFRKTQIDTRSNKSAIKKHKLPYGTAHISVISKGNPEHGVALHRKIIGWLEACIDQV</sequence>
<name>A0A1F8DW97_9BACT</name>
<proteinExistence type="predicted"/>
<evidence type="ECO:0000313" key="1">
    <source>
        <dbReference type="EMBL" id="OGM92782.1"/>
    </source>
</evidence>
<gene>
    <name evidence="1" type="ORF">A2372_01180</name>
</gene>